<dbReference type="Proteomes" id="UP001302745">
    <property type="component" value="Unassembled WGS sequence"/>
</dbReference>
<feature type="compositionally biased region" description="Basic and acidic residues" evidence="1">
    <location>
        <begin position="379"/>
        <end position="399"/>
    </location>
</feature>
<keyword evidence="3" id="KW-1185">Reference proteome</keyword>
<evidence type="ECO:0008006" key="4">
    <source>
        <dbReference type="Google" id="ProtNLM"/>
    </source>
</evidence>
<dbReference type="PANTHER" id="PTHR37542:SF3">
    <property type="entry name" value="PRION-INHIBITION AND PROPAGATION HELO DOMAIN-CONTAINING PROTEIN"/>
    <property type="match status" value="1"/>
</dbReference>
<reference evidence="2" key="1">
    <citation type="journal article" date="2023" name="Mol. Phylogenet. Evol.">
        <title>Genome-scale phylogeny and comparative genomics of the fungal order Sordariales.</title>
        <authorList>
            <person name="Hensen N."/>
            <person name="Bonometti L."/>
            <person name="Westerberg I."/>
            <person name="Brannstrom I.O."/>
            <person name="Guillou S."/>
            <person name="Cros-Aarteil S."/>
            <person name="Calhoun S."/>
            <person name="Haridas S."/>
            <person name="Kuo A."/>
            <person name="Mondo S."/>
            <person name="Pangilinan J."/>
            <person name="Riley R."/>
            <person name="LaButti K."/>
            <person name="Andreopoulos B."/>
            <person name="Lipzen A."/>
            <person name="Chen C."/>
            <person name="Yan M."/>
            <person name="Daum C."/>
            <person name="Ng V."/>
            <person name="Clum A."/>
            <person name="Steindorff A."/>
            <person name="Ohm R.A."/>
            <person name="Martin F."/>
            <person name="Silar P."/>
            <person name="Natvig D.O."/>
            <person name="Lalanne C."/>
            <person name="Gautier V."/>
            <person name="Ament-Velasquez S.L."/>
            <person name="Kruys A."/>
            <person name="Hutchinson M.I."/>
            <person name="Powell A.J."/>
            <person name="Barry K."/>
            <person name="Miller A.N."/>
            <person name="Grigoriev I.V."/>
            <person name="Debuchy R."/>
            <person name="Gladieux P."/>
            <person name="Hiltunen Thoren M."/>
            <person name="Johannesson H."/>
        </authorList>
    </citation>
    <scope>NUCLEOTIDE SEQUENCE</scope>
    <source>
        <strain evidence="2">CBS 538.74</strain>
    </source>
</reference>
<dbReference type="InterPro" id="IPR011009">
    <property type="entry name" value="Kinase-like_dom_sf"/>
</dbReference>
<evidence type="ECO:0000313" key="2">
    <source>
        <dbReference type="EMBL" id="KAK4156074.1"/>
    </source>
</evidence>
<reference evidence="2" key="2">
    <citation type="submission" date="2023-05" db="EMBL/GenBank/DDBJ databases">
        <authorList>
            <consortium name="Lawrence Berkeley National Laboratory"/>
            <person name="Steindorff A."/>
            <person name="Hensen N."/>
            <person name="Bonometti L."/>
            <person name="Westerberg I."/>
            <person name="Brannstrom I.O."/>
            <person name="Guillou S."/>
            <person name="Cros-Aarteil S."/>
            <person name="Calhoun S."/>
            <person name="Haridas S."/>
            <person name="Kuo A."/>
            <person name="Mondo S."/>
            <person name="Pangilinan J."/>
            <person name="Riley R."/>
            <person name="Labutti K."/>
            <person name="Andreopoulos B."/>
            <person name="Lipzen A."/>
            <person name="Chen C."/>
            <person name="Yanf M."/>
            <person name="Daum C."/>
            <person name="Ng V."/>
            <person name="Clum A."/>
            <person name="Ohm R."/>
            <person name="Martin F."/>
            <person name="Silar P."/>
            <person name="Natvig D."/>
            <person name="Lalanne C."/>
            <person name="Gautier V."/>
            <person name="Ament-Velasquez S.L."/>
            <person name="Kruys A."/>
            <person name="Hutchinson M.I."/>
            <person name="Powell A.J."/>
            <person name="Barry K."/>
            <person name="Miller A.N."/>
            <person name="Grigoriev I.V."/>
            <person name="Debuchy R."/>
            <person name="Gladieux P."/>
            <person name="Thoren M.H."/>
            <person name="Johannesson H."/>
        </authorList>
    </citation>
    <scope>NUCLEOTIDE SEQUENCE</scope>
    <source>
        <strain evidence="2">CBS 538.74</strain>
    </source>
</reference>
<organism evidence="2 3">
    <name type="scientific">Chaetomidium leptoderma</name>
    <dbReference type="NCBI Taxonomy" id="669021"/>
    <lineage>
        <taxon>Eukaryota</taxon>
        <taxon>Fungi</taxon>
        <taxon>Dikarya</taxon>
        <taxon>Ascomycota</taxon>
        <taxon>Pezizomycotina</taxon>
        <taxon>Sordariomycetes</taxon>
        <taxon>Sordariomycetidae</taxon>
        <taxon>Sordariales</taxon>
        <taxon>Chaetomiaceae</taxon>
        <taxon>Chaetomidium</taxon>
    </lineage>
</organism>
<feature type="compositionally biased region" description="Basic residues" evidence="1">
    <location>
        <begin position="365"/>
        <end position="378"/>
    </location>
</feature>
<protein>
    <recommendedName>
        <fullName evidence="4">Protein kinase domain-containing protein</fullName>
    </recommendedName>
</protein>
<dbReference type="Gene3D" id="1.10.510.10">
    <property type="entry name" value="Transferase(Phosphotransferase) domain 1"/>
    <property type="match status" value="1"/>
</dbReference>
<name>A0AAN6VR65_9PEZI</name>
<evidence type="ECO:0000313" key="3">
    <source>
        <dbReference type="Proteomes" id="UP001302745"/>
    </source>
</evidence>
<comment type="caution">
    <text evidence="2">The sequence shown here is derived from an EMBL/GenBank/DDBJ whole genome shotgun (WGS) entry which is preliminary data.</text>
</comment>
<dbReference type="PANTHER" id="PTHR37542">
    <property type="entry name" value="HELO DOMAIN-CONTAINING PROTEIN-RELATED"/>
    <property type="match status" value="1"/>
</dbReference>
<dbReference type="SUPFAM" id="SSF56112">
    <property type="entry name" value="Protein kinase-like (PK-like)"/>
    <property type="match status" value="1"/>
</dbReference>
<feature type="region of interest" description="Disordered" evidence="1">
    <location>
        <begin position="334"/>
        <end position="427"/>
    </location>
</feature>
<evidence type="ECO:0000256" key="1">
    <source>
        <dbReference type="SAM" id="MobiDB-lite"/>
    </source>
</evidence>
<proteinExistence type="predicted"/>
<dbReference type="AlphaFoldDB" id="A0AAN6VR65"/>
<feature type="compositionally biased region" description="Basic and acidic residues" evidence="1">
    <location>
        <begin position="351"/>
        <end position="364"/>
    </location>
</feature>
<sequence>MAALGVGEVSAILAIADQAIASATSLENKIRSFIRAVDIHADLNHFGIDLGRITLQTQLALIKQRVRDRPVHPEIGRVIGDTLNRLRRDLETAVSYLNDRAPNTLQSRLYWAIRAESNAKALVDDLHRRLGSVSNILILTDQWNDDAPLPAIPDDHLVTGELRPVEFNSSLSVVLATYNPDRGADRERPHPAADVLVEAIPRFNINPAERAQQVATRLVRGLENDPDRRTPYQTAVLRCIGYKGLHDPNDNAAMAVPYVIFLLPPGTAEPITLAKYMSNRGSRAPLEFRWDLALQLAEAVFKIHAAGIVHRNISSHAVLFLETTAAAEAFTGNQQANDDAGAPDPPDNAAETERSRKAKRDGPGKRKSSLSRLARKLSFKKEKKDEEDKDKDKAKKGGDGDGNGNDPGVQAPGGPEPAPTLVGGIPPGPGNIYLSSWAWSQHRGDPVQARQREWHDNLYMHPQQQASPPVAGFNMGHDIYSLGVCLLEIGLWRPLVEFITDGDGTFIAVSSNSQMAPDA</sequence>
<accession>A0AAN6VR65</accession>
<dbReference type="EMBL" id="MU856875">
    <property type="protein sequence ID" value="KAK4156074.1"/>
    <property type="molecule type" value="Genomic_DNA"/>
</dbReference>
<gene>
    <name evidence="2" type="ORF">C8A00DRAFT_31126</name>
</gene>